<dbReference type="InterPro" id="IPR019734">
    <property type="entry name" value="TPR_rpt"/>
</dbReference>
<keyword evidence="2" id="KW-0732">Signal</keyword>
<dbReference type="PROSITE" id="PS50005">
    <property type="entry name" value="TPR"/>
    <property type="match status" value="1"/>
</dbReference>
<gene>
    <name evidence="3" type="ORF">SAMN04489708_102156</name>
</gene>
<evidence type="ECO:0000313" key="3">
    <source>
        <dbReference type="EMBL" id="SDO66283.1"/>
    </source>
</evidence>
<dbReference type="EMBL" id="FNJL01000002">
    <property type="protein sequence ID" value="SDO66283.1"/>
    <property type="molecule type" value="Genomic_DNA"/>
</dbReference>
<proteinExistence type="predicted"/>
<dbReference type="SMART" id="SM00028">
    <property type="entry name" value="TPR"/>
    <property type="match status" value="6"/>
</dbReference>
<keyword evidence="4" id="KW-1185">Reference proteome</keyword>
<dbReference type="Gene3D" id="1.25.40.10">
    <property type="entry name" value="Tetratricopeptide repeat domain"/>
    <property type="match status" value="2"/>
</dbReference>
<reference evidence="4" key="1">
    <citation type="submission" date="2016-10" db="EMBL/GenBank/DDBJ databases">
        <authorList>
            <person name="Varghese N."/>
            <person name="Submissions S."/>
        </authorList>
    </citation>
    <scope>NUCLEOTIDE SEQUENCE [LARGE SCALE GENOMIC DNA]</scope>
    <source>
        <strain evidence="4">DSM 17101</strain>
    </source>
</reference>
<dbReference type="OrthoDB" id="9766710at2"/>
<feature type="chain" id="PRO_5011638574" evidence="2">
    <location>
        <begin position="32"/>
        <end position="601"/>
    </location>
</feature>
<evidence type="ECO:0000256" key="1">
    <source>
        <dbReference type="PROSITE-ProRule" id="PRU00339"/>
    </source>
</evidence>
<name>A0A1H0LE27_9BURK</name>
<feature type="signal peptide" evidence="2">
    <location>
        <begin position="1"/>
        <end position="31"/>
    </location>
</feature>
<keyword evidence="1" id="KW-0802">TPR repeat</keyword>
<accession>A0A1H0LE27</accession>
<evidence type="ECO:0000256" key="2">
    <source>
        <dbReference type="SAM" id="SignalP"/>
    </source>
</evidence>
<dbReference type="PANTHER" id="PTHR12558:SF13">
    <property type="entry name" value="CELL DIVISION CYCLE PROTEIN 27 HOMOLOG"/>
    <property type="match status" value="1"/>
</dbReference>
<dbReference type="PANTHER" id="PTHR12558">
    <property type="entry name" value="CELL DIVISION CYCLE 16,23,27"/>
    <property type="match status" value="1"/>
</dbReference>
<dbReference type="AlphaFoldDB" id="A0A1H0LE27"/>
<dbReference type="InterPro" id="IPR011990">
    <property type="entry name" value="TPR-like_helical_dom_sf"/>
</dbReference>
<protein>
    <submittedName>
        <fullName evidence="3">Flp pilus assembly protein TadD, contains TPR repeats</fullName>
    </submittedName>
</protein>
<feature type="repeat" description="TPR" evidence="1">
    <location>
        <begin position="554"/>
        <end position="587"/>
    </location>
</feature>
<organism evidence="3 4">
    <name type="scientific">Paracidovorax cattleyae</name>
    <dbReference type="NCBI Taxonomy" id="80868"/>
    <lineage>
        <taxon>Bacteria</taxon>
        <taxon>Pseudomonadati</taxon>
        <taxon>Pseudomonadota</taxon>
        <taxon>Betaproteobacteria</taxon>
        <taxon>Burkholderiales</taxon>
        <taxon>Comamonadaceae</taxon>
        <taxon>Paracidovorax</taxon>
    </lineage>
</organism>
<evidence type="ECO:0000313" key="4">
    <source>
        <dbReference type="Proteomes" id="UP000199317"/>
    </source>
</evidence>
<dbReference type="RefSeq" id="WP_092832077.1">
    <property type="nucleotide sequence ID" value="NZ_CP028290.1"/>
</dbReference>
<sequence>MDYYGSMEQSHRLRSAAFLCALCAVAAPSFAAPAAPPPPSARAQQTELQVENIPASEARAALDAELFYDILIGELSTSQGDPGTGYALMLEAARRSSDAQLYRRATDIALQSRSGEYALAAARAWKESQPQSREANRYVLQILIALNRIPETGDLLRQELAQSPAKDRLLTLQAIPQLYGRAPDKAAAAAVVEKALADQLQNPAAGPLAWTALGRMRLAAGDRKGALEAARNAQAQEPTLDAAALLSLQLMEAGEAEAEPLVARYMDGKPQPEIRMAYAGVLLNLQRFSEAGTQVDLLTREAPDMAEAWLLKATLALQSDRLQESEAALDQFERLLQSYPATDPRKAAMGQAYLLRSQIAEKRGDLAQAEAWLGKIENSSELLAAQTRRASLLARQGKLSEAIALIRRLPARNPVEERQKLVAEAQLLRDARQYQQAFEVQGKAVAMAPGDYDLAYDQAMLAEKAGDLAGMERLLRQIIEKRPDYHHAYNALGYSLAERGIRLQEARQLIQKALTYAPKDPFITDSLGWVEFRLGNHAEAAQLLGDAFQRQPDPEIAAHLGEVLWTMGERSRALEVWRTGLQLNKDNETLQETMKRLKAAP</sequence>
<dbReference type="SUPFAM" id="SSF48452">
    <property type="entry name" value="TPR-like"/>
    <property type="match status" value="2"/>
</dbReference>
<dbReference type="Pfam" id="PF13432">
    <property type="entry name" value="TPR_16"/>
    <property type="match status" value="2"/>
</dbReference>
<dbReference type="Proteomes" id="UP000199317">
    <property type="component" value="Unassembled WGS sequence"/>
</dbReference>